<accession>A0A5C6M5P0</accession>
<dbReference type="AlphaFoldDB" id="A0A5C6M5P0"/>
<comment type="caution">
    <text evidence="1">The sequence shown here is derived from an EMBL/GenBank/DDBJ whole genome shotgun (WGS) entry which is preliminary data.</text>
</comment>
<name>A0A5C6M5P0_9PLAN</name>
<proteinExistence type="predicted"/>
<sequence length="238" mass="26972">MSFEPESDQSCSDVLDAADNDRRVGQFAASLEKFEWFFEKSRYERGMGGVRLSFALGYWMELASVYPPAMTAFLALRDRTESRCRNSRGEFKAFHELSALNRYLDSDDRTVDLFLEIARTNQDAAKSMYHVAEPLLVERGLYEECGPFLEIDQTVATNISAFRIGKIHEESFAGHVDAPPPLAEEMFREKIVRLVALLAISNRLTDAQVVMDRATAELESIDFRSELMAALSGHLPER</sequence>
<gene>
    <name evidence="1" type="ORF">E3A20_08300</name>
</gene>
<organism evidence="1 2">
    <name type="scientific">Planctomyces bekefii</name>
    <dbReference type="NCBI Taxonomy" id="1653850"/>
    <lineage>
        <taxon>Bacteria</taxon>
        <taxon>Pseudomonadati</taxon>
        <taxon>Planctomycetota</taxon>
        <taxon>Planctomycetia</taxon>
        <taxon>Planctomycetales</taxon>
        <taxon>Planctomycetaceae</taxon>
        <taxon>Planctomyces</taxon>
    </lineage>
</organism>
<dbReference type="Proteomes" id="UP000321083">
    <property type="component" value="Unassembled WGS sequence"/>
</dbReference>
<reference evidence="1 2" key="1">
    <citation type="submission" date="2019-08" db="EMBL/GenBank/DDBJ databases">
        <title>100 year-old enigma solved: identification of Planctomyces bekefii, the type genus and species of the phylum Planctomycetes.</title>
        <authorList>
            <person name="Svetlana D.N."/>
            <person name="Overmann J."/>
        </authorList>
    </citation>
    <scope>NUCLEOTIDE SEQUENCE [LARGE SCALE GENOMIC DNA]</scope>
    <source>
        <strain evidence="1">Phe10_nw2017</strain>
    </source>
</reference>
<dbReference type="EMBL" id="SRHE01000121">
    <property type="protein sequence ID" value="TWW10046.1"/>
    <property type="molecule type" value="Genomic_DNA"/>
</dbReference>
<evidence type="ECO:0000313" key="1">
    <source>
        <dbReference type="EMBL" id="TWW10046.1"/>
    </source>
</evidence>
<protein>
    <submittedName>
        <fullName evidence="1">Uncharacterized protein</fullName>
    </submittedName>
</protein>
<evidence type="ECO:0000313" key="2">
    <source>
        <dbReference type="Proteomes" id="UP000321083"/>
    </source>
</evidence>
<reference evidence="1 2" key="2">
    <citation type="submission" date="2019-08" db="EMBL/GenBank/DDBJ databases">
        <authorList>
            <person name="Henke P."/>
        </authorList>
    </citation>
    <scope>NUCLEOTIDE SEQUENCE [LARGE SCALE GENOMIC DNA]</scope>
    <source>
        <strain evidence="1">Phe10_nw2017</strain>
    </source>
</reference>
<keyword evidence="2" id="KW-1185">Reference proteome</keyword>